<keyword evidence="2" id="KW-1185">Reference proteome</keyword>
<dbReference type="AlphaFoldDB" id="A0AAV4WFE8"/>
<name>A0AAV4WFE8_CAEEX</name>
<comment type="caution">
    <text evidence="1">The sequence shown here is derived from an EMBL/GenBank/DDBJ whole genome shotgun (WGS) entry which is preliminary data.</text>
</comment>
<gene>
    <name evidence="1" type="ORF">CEXT_60931</name>
</gene>
<dbReference type="EMBL" id="BPLR01016139">
    <property type="protein sequence ID" value="GIY81535.1"/>
    <property type="molecule type" value="Genomic_DNA"/>
</dbReference>
<evidence type="ECO:0000313" key="1">
    <source>
        <dbReference type="EMBL" id="GIY81535.1"/>
    </source>
</evidence>
<accession>A0AAV4WFE8</accession>
<evidence type="ECO:0000313" key="2">
    <source>
        <dbReference type="Proteomes" id="UP001054945"/>
    </source>
</evidence>
<organism evidence="1 2">
    <name type="scientific">Caerostris extrusa</name>
    <name type="common">Bark spider</name>
    <name type="synonym">Caerostris bankana</name>
    <dbReference type="NCBI Taxonomy" id="172846"/>
    <lineage>
        <taxon>Eukaryota</taxon>
        <taxon>Metazoa</taxon>
        <taxon>Ecdysozoa</taxon>
        <taxon>Arthropoda</taxon>
        <taxon>Chelicerata</taxon>
        <taxon>Arachnida</taxon>
        <taxon>Araneae</taxon>
        <taxon>Araneomorphae</taxon>
        <taxon>Entelegynae</taxon>
        <taxon>Araneoidea</taxon>
        <taxon>Araneidae</taxon>
        <taxon>Caerostris</taxon>
    </lineage>
</organism>
<reference evidence="1 2" key="1">
    <citation type="submission" date="2021-06" db="EMBL/GenBank/DDBJ databases">
        <title>Caerostris extrusa draft genome.</title>
        <authorList>
            <person name="Kono N."/>
            <person name="Arakawa K."/>
        </authorList>
    </citation>
    <scope>NUCLEOTIDE SEQUENCE [LARGE SCALE GENOMIC DNA]</scope>
</reference>
<dbReference type="Proteomes" id="UP001054945">
    <property type="component" value="Unassembled WGS sequence"/>
</dbReference>
<feature type="non-terminal residue" evidence="1">
    <location>
        <position position="77"/>
    </location>
</feature>
<sequence>MFNFYAGNKSEKIPYFKLQAEQAIYEDENADENEAVISSLRNESAFGERKRPYLAREEVEYVDRNANDDFLKSKKGD</sequence>
<proteinExistence type="predicted"/>
<protein>
    <submittedName>
        <fullName evidence="1">Uncharacterized protein</fullName>
    </submittedName>
</protein>